<dbReference type="Proteomes" id="UP001152622">
    <property type="component" value="Chromosome 1"/>
</dbReference>
<reference evidence="2" key="1">
    <citation type="journal article" date="2023" name="Science">
        <title>Genome structures resolve the early diversification of teleost fishes.</title>
        <authorList>
            <person name="Parey E."/>
            <person name="Louis A."/>
            <person name="Montfort J."/>
            <person name="Bouchez O."/>
            <person name="Roques C."/>
            <person name="Iampietro C."/>
            <person name="Lluch J."/>
            <person name="Castinel A."/>
            <person name="Donnadieu C."/>
            <person name="Desvignes T."/>
            <person name="Floi Bucao C."/>
            <person name="Jouanno E."/>
            <person name="Wen M."/>
            <person name="Mejri S."/>
            <person name="Dirks R."/>
            <person name="Jansen H."/>
            <person name="Henkel C."/>
            <person name="Chen W.J."/>
            <person name="Zahm M."/>
            <person name="Cabau C."/>
            <person name="Klopp C."/>
            <person name="Thompson A.W."/>
            <person name="Robinson-Rechavi M."/>
            <person name="Braasch I."/>
            <person name="Lecointre G."/>
            <person name="Bobe J."/>
            <person name="Postlethwait J.H."/>
            <person name="Berthelot C."/>
            <person name="Roest Crollius H."/>
            <person name="Guiguen Y."/>
        </authorList>
    </citation>
    <scope>NUCLEOTIDE SEQUENCE</scope>
    <source>
        <strain evidence="2">WJC10195</strain>
    </source>
</reference>
<dbReference type="EMBL" id="JAINUF010000001">
    <property type="protein sequence ID" value="KAJ8382568.1"/>
    <property type="molecule type" value="Genomic_DNA"/>
</dbReference>
<sequence length="138" mass="14768">MHGAGRARVFETRRDLRVLVGQPHGSGPDWAEPALGIKAKKMQLRTSPSPDARQPYDSEDPKESSWGIVHDPSGGRSEVSPTGPEGGAPHGSGPDWAEPALGIKAKKMQLRTSPSPDARLRKMFVRGDPAAKRPGSSE</sequence>
<feature type="compositionally biased region" description="Basic and acidic residues" evidence="1">
    <location>
        <begin position="8"/>
        <end position="17"/>
    </location>
</feature>
<comment type="caution">
    <text evidence="2">The sequence shown here is derived from an EMBL/GenBank/DDBJ whole genome shotgun (WGS) entry which is preliminary data.</text>
</comment>
<evidence type="ECO:0000313" key="2">
    <source>
        <dbReference type="EMBL" id="KAJ8382568.1"/>
    </source>
</evidence>
<dbReference type="AlphaFoldDB" id="A0A9Q1GF98"/>
<name>A0A9Q1GF98_SYNKA</name>
<evidence type="ECO:0000256" key="1">
    <source>
        <dbReference type="SAM" id="MobiDB-lite"/>
    </source>
</evidence>
<organism evidence="2 3">
    <name type="scientific">Synaphobranchus kaupii</name>
    <name type="common">Kaup's arrowtooth eel</name>
    <dbReference type="NCBI Taxonomy" id="118154"/>
    <lineage>
        <taxon>Eukaryota</taxon>
        <taxon>Metazoa</taxon>
        <taxon>Chordata</taxon>
        <taxon>Craniata</taxon>
        <taxon>Vertebrata</taxon>
        <taxon>Euteleostomi</taxon>
        <taxon>Actinopterygii</taxon>
        <taxon>Neopterygii</taxon>
        <taxon>Teleostei</taxon>
        <taxon>Anguilliformes</taxon>
        <taxon>Synaphobranchidae</taxon>
        <taxon>Synaphobranchus</taxon>
    </lineage>
</organism>
<proteinExistence type="predicted"/>
<accession>A0A9Q1GF98</accession>
<feature type="region of interest" description="Disordered" evidence="1">
    <location>
        <begin position="1"/>
        <end position="138"/>
    </location>
</feature>
<evidence type="ECO:0000313" key="3">
    <source>
        <dbReference type="Proteomes" id="UP001152622"/>
    </source>
</evidence>
<protein>
    <submittedName>
        <fullName evidence="2">Uncharacterized protein</fullName>
    </submittedName>
</protein>
<gene>
    <name evidence="2" type="ORF">SKAU_G00033460</name>
</gene>
<keyword evidence="3" id="KW-1185">Reference proteome</keyword>
<feature type="compositionally biased region" description="Basic and acidic residues" evidence="1">
    <location>
        <begin position="54"/>
        <end position="63"/>
    </location>
</feature>